<evidence type="ECO:0000256" key="6">
    <source>
        <dbReference type="ARBA" id="ARBA00022692"/>
    </source>
</evidence>
<comment type="subunit">
    <text evidence="20">Binds hydroxyproline-rich sequence motifs in fibrillar, glycosylated collagen, such as the GQOGVMGFO motif, where O stands for hydroxyproline. Interacts with SRC. Interacts (tyrosine phosphorylated) with SHC1.</text>
</comment>
<keyword evidence="10" id="KW-0067">ATP-binding</keyword>
<evidence type="ECO:0000256" key="11">
    <source>
        <dbReference type="ARBA" id="ARBA00022855"/>
    </source>
</evidence>
<evidence type="ECO:0000313" key="30">
    <source>
        <dbReference type="EMBL" id="TSO98502.1"/>
    </source>
</evidence>
<dbReference type="GO" id="GO:0001503">
    <property type="term" value="P:ossification"/>
    <property type="evidence" value="ECO:0007669"/>
    <property type="project" value="UniProtKB-KW"/>
</dbReference>
<proteinExistence type="inferred from homology"/>
<dbReference type="GO" id="GO:0051897">
    <property type="term" value="P:positive regulation of phosphatidylinositol 3-kinase/protein kinase B signal transduction"/>
    <property type="evidence" value="ECO:0007669"/>
    <property type="project" value="TreeGrafter"/>
</dbReference>
<dbReference type="PANTHER" id="PTHR24416:SF297">
    <property type="entry name" value="RECEPTOR PROTEIN-TYROSINE KINASE"/>
    <property type="match status" value="1"/>
</dbReference>
<dbReference type="FunFam" id="3.30.200.20:FF:000082">
    <property type="entry name" value="Epithelial discoidin domain-containing receptor 1"/>
    <property type="match status" value="1"/>
</dbReference>
<dbReference type="PROSITE" id="PS01286">
    <property type="entry name" value="FA58C_2"/>
    <property type="match status" value="1"/>
</dbReference>
<protein>
    <recommendedName>
        <fullName evidence="21">Discoidin domain-containing receptor 2</fullName>
        <ecNumber evidence="2">2.7.10.1</ecNumber>
    </recommendedName>
    <alternativeName>
        <fullName evidence="24">CD167 antigen-like family member B</fullName>
    </alternativeName>
    <alternativeName>
        <fullName evidence="25">Neurotrophic tyrosine kinase, receptor-related 3</fullName>
    </alternativeName>
    <alternativeName>
        <fullName evidence="23">Receptor protein-tyrosine kinase TKT</fullName>
    </alternativeName>
    <alternativeName>
        <fullName evidence="22">Tyrosine-protein kinase TYRO10</fullName>
    </alternativeName>
</protein>
<feature type="signal peptide" evidence="27">
    <location>
        <begin position="1"/>
        <end position="15"/>
    </location>
</feature>
<keyword evidence="16 30" id="KW-0675">Receptor</keyword>
<feature type="chain" id="PRO_5021787406" description="Discoidin domain-containing receptor 2" evidence="27">
    <location>
        <begin position="16"/>
        <end position="892"/>
    </location>
</feature>
<dbReference type="FunFam" id="2.60.120.260:FF:000007">
    <property type="entry name" value="Discoidin domain receptor tyrosine kinase 1"/>
    <property type="match status" value="1"/>
</dbReference>
<dbReference type="PROSITE" id="PS00239">
    <property type="entry name" value="RECEPTOR_TYR_KIN_II"/>
    <property type="match status" value="1"/>
</dbReference>
<dbReference type="GO" id="GO:0010976">
    <property type="term" value="P:positive regulation of neuron projection development"/>
    <property type="evidence" value="ECO:0007669"/>
    <property type="project" value="TreeGrafter"/>
</dbReference>
<dbReference type="InterPro" id="IPR048525">
    <property type="entry name" value="DDR1-2_DS-like"/>
</dbReference>
<evidence type="ECO:0000256" key="23">
    <source>
        <dbReference type="ARBA" id="ARBA00078393"/>
    </source>
</evidence>
<sequence length="892" mass="101469">MFLFLLVVLHPKADAQIDPGECRYPLGMEDGRIQNADITASSQWYDTTGPQYARLNREEGDGAWCPAGQLQPSDVQYLQLDLRQLTFLTVVATQGRYARSSGNEFARKYRLTYSRDGHRWVPWRNRFGNEIIMANVNTYESVVKDLHPPIITRFLRLIPVTDTVHTVCMRIELFGCSWQDGLTAYSGPEGHTMMAPGYPITPLNDSTYDGVQERRRVLGGLGQLTDGVIGLDDFSQTRQYMPWPGYDYVGWRNDSLGPGYIEMEFQFDRQRNFTFMKVHSNNMFARGVKVFSSVSCVFKPRLISHWEPESVEFHTVLDDRNPSARYVTVPLDRRVATAIRCRFYFADTWMMFSEISFQSATNPLPTLKSPMMTSLPFETQSRAPTTFTAATATGVLFRVVLIGHTHPRMTPSVKQTLIWYFTDGSTVTTKPRPPEDSNTSILIGCLVTIILLLVVIIFLILWWQYVCKVMEKGPRRILDEEVMVRLPCSSDSSQSPPLNSLDSPYERVFLLDTPTRFPERTELRGKAPDCGSGYAEPDITRCTHQQSLQSSVPHYAETLIVKLQGVTGSNTYAVPALTADSLTRKDITAAEFPREHLIFREKLGEGQFGEVHLCEAEGLVEFLGEDAPPLLDGKSSVLVAVKQLRADATANARNDFLKEIKIMSRLNDPNIIRLLCVCVHSDPLCMVTEYMENGDLNMFLSQREIESTLTHANNIPSVSMMDLLHMAVQIASGMKYLGSLNFVHRDLATRNCLLDRQLTIKISDFGMSRNLYSSDYYRIQGRAVLPIRWMAWESILLGKFTTGSDVWAFGVTLWEIFTLCTEQPYSLLTDEQVIENSGEFFRNQGRQIYLSPPPLCPPALYELMMRCWRRDIIDRPSFNSLYQALRFHSPRS</sequence>
<evidence type="ECO:0000256" key="14">
    <source>
        <dbReference type="ARBA" id="ARBA00023137"/>
    </source>
</evidence>
<keyword evidence="8" id="KW-0547">Nucleotide-binding</keyword>
<evidence type="ECO:0000256" key="13">
    <source>
        <dbReference type="ARBA" id="ARBA00023136"/>
    </source>
</evidence>
<feature type="domain" description="Protein kinase" evidence="28">
    <location>
        <begin position="597"/>
        <end position="887"/>
    </location>
</feature>
<dbReference type="InterPro" id="IPR011009">
    <property type="entry name" value="Kinase-like_dom_sf"/>
</dbReference>
<evidence type="ECO:0000256" key="1">
    <source>
        <dbReference type="ARBA" id="ARBA00004251"/>
    </source>
</evidence>
<dbReference type="PROSITE" id="PS50022">
    <property type="entry name" value="FA58C_3"/>
    <property type="match status" value="1"/>
</dbReference>
<evidence type="ECO:0000256" key="22">
    <source>
        <dbReference type="ARBA" id="ARBA00076913"/>
    </source>
</evidence>
<dbReference type="PROSITE" id="PS00109">
    <property type="entry name" value="PROTEIN_KINASE_TYR"/>
    <property type="match status" value="1"/>
</dbReference>
<evidence type="ECO:0000256" key="2">
    <source>
        <dbReference type="ARBA" id="ARBA00011902"/>
    </source>
</evidence>
<dbReference type="OrthoDB" id="6071166at2759"/>
<keyword evidence="11" id="KW-0892">Osteogenesis</keyword>
<dbReference type="SMART" id="SM00231">
    <property type="entry name" value="FA58C"/>
    <property type="match status" value="1"/>
</dbReference>
<evidence type="ECO:0000256" key="21">
    <source>
        <dbReference type="ARBA" id="ARBA00070183"/>
    </source>
</evidence>
<dbReference type="Proteomes" id="UP000319801">
    <property type="component" value="Unassembled WGS sequence"/>
</dbReference>
<dbReference type="GO" id="GO:0010715">
    <property type="term" value="P:regulation of extracellular matrix disassembly"/>
    <property type="evidence" value="ECO:0007669"/>
    <property type="project" value="UniProtKB-ARBA"/>
</dbReference>
<evidence type="ECO:0000256" key="12">
    <source>
        <dbReference type="ARBA" id="ARBA00022989"/>
    </source>
</evidence>
<keyword evidence="15" id="KW-1015">Disulfide bond</keyword>
<keyword evidence="3" id="KW-1003">Cell membrane</keyword>
<gene>
    <name evidence="30" type="ORF">Baya_10584</name>
</gene>
<evidence type="ECO:0000256" key="3">
    <source>
        <dbReference type="ARBA" id="ARBA00022475"/>
    </source>
</evidence>
<keyword evidence="6 26" id="KW-0812">Transmembrane</keyword>
<dbReference type="PROSITE" id="PS50011">
    <property type="entry name" value="PROTEIN_KINASE_DOM"/>
    <property type="match status" value="1"/>
</dbReference>
<dbReference type="Gene3D" id="2.60.120.1190">
    <property type="match status" value="1"/>
</dbReference>
<evidence type="ECO:0000256" key="10">
    <source>
        <dbReference type="ARBA" id="ARBA00022840"/>
    </source>
</evidence>
<feature type="domain" description="F5/8 type C" evidence="29">
    <location>
        <begin position="22"/>
        <end position="176"/>
    </location>
</feature>
<keyword evidence="7 27" id="KW-0732">Signal</keyword>
<keyword evidence="14" id="KW-0829">Tyrosine-protein kinase</keyword>
<comment type="similarity">
    <text evidence="19">Belongs to the protein kinase superfamily. Tyr protein kinase family. Insulin receptor subfamily.</text>
</comment>
<dbReference type="InterPro" id="IPR002011">
    <property type="entry name" value="Tyr_kinase_rcpt_2_CS"/>
</dbReference>
<dbReference type="Pfam" id="PF07714">
    <property type="entry name" value="PK_Tyr_Ser-Thr"/>
    <property type="match status" value="1"/>
</dbReference>
<dbReference type="GO" id="GO:0005518">
    <property type="term" value="F:collagen binding"/>
    <property type="evidence" value="ECO:0007669"/>
    <property type="project" value="TreeGrafter"/>
</dbReference>
<accession>A0A556UFV7</accession>
<keyword evidence="5" id="KW-0808">Transferase</keyword>
<dbReference type="CDD" id="cd00057">
    <property type="entry name" value="FA58C"/>
    <property type="match status" value="1"/>
</dbReference>
<keyword evidence="17" id="KW-0325">Glycoprotein</keyword>
<evidence type="ECO:0000256" key="5">
    <source>
        <dbReference type="ARBA" id="ARBA00022679"/>
    </source>
</evidence>
<dbReference type="FunFam" id="2.60.120.1190:FF:000001">
    <property type="entry name" value="Discoidin domain receptor tyrosine kinase 2"/>
    <property type="match status" value="1"/>
</dbReference>
<reference evidence="30 31" key="1">
    <citation type="journal article" date="2019" name="Genome Biol. Evol.">
        <title>Whole-Genome Sequencing of the Giant Devil Catfish, Bagarius yarrelli.</title>
        <authorList>
            <person name="Jiang W."/>
            <person name="Lv Y."/>
            <person name="Cheng L."/>
            <person name="Yang K."/>
            <person name="Chao B."/>
            <person name="Wang X."/>
            <person name="Li Y."/>
            <person name="Pan X."/>
            <person name="You X."/>
            <person name="Zhang Y."/>
            <person name="Yang J."/>
            <person name="Li J."/>
            <person name="Zhang X."/>
            <person name="Liu S."/>
            <person name="Sun C."/>
            <person name="Yang J."/>
            <person name="Shi Q."/>
        </authorList>
    </citation>
    <scope>NUCLEOTIDE SEQUENCE [LARGE SCALE GENOMIC DNA]</scope>
    <source>
        <strain evidence="30">JWS20170419001</strain>
        <tissue evidence="30">Muscle</tissue>
    </source>
</reference>
<comment type="caution">
    <text evidence="30">The sequence shown here is derived from an EMBL/GenBank/DDBJ whole genome shotgun (WGS) entry which is preliminary data.</text>
</comment>
<dbReference type="SMART" id="SM00219">
    <property type="entry name" value="TyrKc"/>
    <property type="match status" value="1"/>
</dbReference>
<evidence type="ECO:0000256" key="8">
    <source>
        <dbReference type="ARBA" id="ARBA00022741"/>
    </source>
</evidence>
<dbReference type="InterPro" id="IPR001245">
    <property type="entry name" value="Ser-Thr/Tyr_kinase_cat_dom"/>
</dbReference>
<evidence type="ECO:0000256" key="9">
    <source>
        <dbReference type="ARBA" id="ARBA00022777"/>
    </source>
</evidence>
<dbReference type="PRINTS" id="PR00109">
    <property type="entry name" value="TYRKINASE"/>
</dbReference>
<evidence type="ECO:0000256" key="19">
    <source>
        <dbReference type="ARBA" id="ARBA00061639"/>
    </source>
</evidence>
<comment type="subcellular location">
    <subcellularLocation>
        <location evidence="1">Cell membrane</location>
        <topology evidence="1">Single-pass type I membrane protein</topology>
    </subcellularLocation>
</comment>
<dbReference type="InterPro" id="IPR000421">
    <property type="entry name" value="FA58C"/>
</dbReference>
<dbReference type="InterPro" id="IPR020635">
    <property type="entry name" value="Tyr_kinase_cat_dom"/>
</dbReference>
<dbReference type="GO" id="GO:0038062">
    <property type="term" value="F:protein tyrosine kinase collagen receptor activity"/>
    <property type="evidence" value="ECO:0007669"/>
    <property type="project" value="TreeGrafter"/>
</dbReference>
<dbReference type="Gene3D" id="2.60.120.260">
    <property type="entry name" value="Galactose-binding domain-like"/>
    <property type="match status" value="1"/>
</dbReference>
<dbReference type="GO" id="GO:0005524">
    <property type="term" value="F:ATP binding"/>
    <property type="evidence" value="ECO:0007669"/>
    <property type="project" value="UniProtKB-KW"/>
</dbReference>
<keyword evidence="9" id="KW-0418">Kinase</keyword>
<dbReference type="GO" id="GO:0043235">
    <property type="term" value="C:receptor complex"/>
    <property type="evidence" value="ECO:0007669"/>
    <property type="project" value="TreeGrafter"/>
</dbReference>
<dbReference type="Gene3D" id="3.30.200.20">
    <property type="entry name" value="Phosphorylase Kinase, domain 1"/>
    <property type="match status" value="1"/>
</dbReference>
<dbReference type="EC" id="2.7.10.1" evidence="2"/>
<dbReference type="PROSITE" id="PS01285">
    <property type="entry name" value="FA58C_1"/>
    <property type="match status" value="1"/>
</dbReference>
<dbReference type="EMBL" id="VCAZ01000072">
    <property type="protein sequence ID" value="TSO98502.1"/>
    <property type="molecule type" value="Genomic_DNA"/>
</dbReference>
<evidence type="ECO:0000256" key="4">
    <source>
        <dbReference type="ARBA" id="ARBA00022553"/>
    </source>
</evidence>
<evidence type="ECO:0000256" key="20">
    <source>
        <dbReference type="ARBA" id="ARBA00065042"/>
    </source>
</evidence>
<dbReference type="Gene3D" id="1.10.510.10">
    <property type="entry name" value="Transferase(Phosphotransferase) domain 1"/>
    <property type="match status" value="1"/>
</dbReference>
<comment type="catalytic activity">
    <reaction evidence="18">
        <text>L-tyrosyl-[protein] + ATP = O-phospho-L-tyrosyl-[protein] + ADP + H(+)</text>
        <dbReference type="Rhea" id="RHEA:10596"/>
        <dbReference type="Rhea" id="RHEA-COMP:10136"/>
        <dbReference type="Rhea" id="RHEA-COMP:20101"/>
        <dbReference type="ChEBI" id="CHEBI:15378"/>
        <dbReference type="ChEBI" id="CHEBI:30616"/>
        <dbReference type="ChEBI" id="CHEBI:46858"/>
        <dbReference type="ChEBI" id="CHEBI:61978"/>
        <dbReference type="ChEBI" id="CHEBI:456216"/>
        <dbReference type="EC" id="2.7.10.1"/>
    </reaction>
</comment>
<evidence type="ECO:0000256" key="7">
    <source>
        <dbReference type="ARBA" id="ARBA00022729"/>
    </source>
</evidence>
<dbReference type="InterPro" id="IPR050122">
    <property type="entry name" value="RTK"/>
</dbReference>
<evidence type="ECO:0000256" key="26">
    <source>
        <dbReference type="SAM" id="Phobius"/>
    </source>
</evidence>
<evidence type="ECO:0000256" key="27">
    <source>
        <dbReference type="SAM" id="SignalP"/>
    </source>
</evidence>
<evidence type="ECO:0000313" key="31">
    <source>
        <dbReference type="Proteomes" id="UP000319801"/>
    </source>
</evidence>
<organism evidence="30 31">
    <name type="scientific">Bagarius yarrelli</name>
    <name type="common">Goonch</name>
    <name type="synonym">Bagrus yarrelli</name>
    <dbReference type="NCBI Taxonomy" id="175774"/>
    <lineage>
        <taxon>Eukaryota</taxon>
        <taxon>Metazoa</taxon>
        <taxon>Chordata</taxon>
        <taxon>Craniata</taxon>
        <taxon>Vertebrata</taxon>
        <taxon>Euteleostomi</taxon>
        <taxon>Actinopterygii</taxon>
        <taxon>Neopterygii</taxon>
        <taxon>Teleostei</taxon>
        <taxon>Ostariophysi</taxon>
        <taxon>Siluriformes</taxon>
        <taxon>Sisoridae</taxon>
        <taxon>Sisorinae</taxon>
        <taxon>Bagarius</taxon>
    </lineage>
</organism>
<dbReference type="SUPFAM" id="SSF56112">
    <property type="entry name" value="Protein kinase-like (PK-like)"/>
    <property type="match status" value="1"/>
</dbReference>
<evidence type="ECO:0000256" key="18">
    <source>
        <dbReference type="ARBA" id="ARBA00051243"/>
    </source>
</evidence>
<keyword evidence="12 26" id="KW-1133">Transmembrane helix</keyword>
<evidence type="ECO:0000256" key="24">
    <source>
        <dbReference type="ARBA" id="ARBA00079441"/>
    </source>
</evidence>
<evidence type="ECO:0000256" key="16">
    <source>
        <dbReference type="ARBA" id="ARBA00023170"/>
    </source>
</evidence>
<dbReference type="InterPro" id="IPR008979">
    <property type="entry name" value="Galactose-bd-like_sf"/>
</dbReference>
<dbReference type="AlphaFoldDB" id="A0A556UFV7"/>
<dbReference type="GO" id="GO:0005886">
    <property type="term" value="C:plasma membrane"/>
    <property type="evidence" value="ECO:0007669"/>
    <property type="project" value="UniProtKB-SubCell"/>
</dbReference>
<keyword evidence="31" id="KW-1185">Reference proteome</keyword>
<dbReference type="PANTHER" id="PTHR24416">
    <property type="entry name" value="TYROSINE-PROTEIN KINASE RECEPTOR"/>
    <property type="match status" value="1"/>
</dbReference>
<keyword evidence="13 26" id="KW-0472">Membrane</keyword>
<feature type="transmembrane region" description="Helical" evidence="26">
    <location>
        <begin position="441"/>
        <end position="466"/>
    </location>
</feature>
<dbReference type="Pfam" id="PF00754">
    <property type="entry name" value="F5_F8_type_C"/>
    <property type="match status" value="1"/>
</dbReference>
<dbReference type="InterPro" id="IPR008266">
    <property type="entry name" value="Tyr_kinase_AS"/>
</dbReference>
<dbReference type="FunFam" id="1.10.510.10:FF:000053">
    <property type="entry name" value="Epithelial discoidin domain-containing receptor 1"/>
    <property type="match status" value="1"/>
</dbReference>
<evidence type="ECO:0000256" key="25">
    <source>
        <dbReference type="ARBA" id="ARBA00079636"/>
    </source>
</evidence>
<evidence type="ECO:0000259" key="28">
    <source>
        <dbReference type="PROSITE" id="PS50011"/>
    </source>
</evidence>
<dbReference type="SUPFAM" id="SSF49785">
    <property type="entry name" value="Galactose-binding domain-like"/>
    <property type="match status" value="1"/>
</dbReference>
<keyword evidence="4" id="KW-0597">Phosphoprotein</keyword>
<evidence type="ECO:0000256" key="17">
    <source>
        <dbReference type="ARBA" id="ARBA00023180"/>
    </source>
</evidence>
<dbReference type="InterPro" id="IPR000719">
    <property type="entry name" value="Prot_kinase_dom"/>
</dbReference>
<dbReference type="Pfam" id="PF21114">
    <property type="entry name" value="DDR1-2_DS-like"/>
    <property type="match status" value="1"/>
</dbReference>
<evidence type="ECO:0000256" key="15">
    <source>
        <dbReference type="ARBA" id="ARBA00023157"/>
    </source>
</evidence>
<evidence type="ECO:0000259" key="29">
    <source>
        <dbReference type="PROSITE" id="PS50022"/>
    </source>
</evidence>
<name>A0A556UFV7_BAGYA</name>